<dbReference type="AlphaFoldDB" id="A0ABD2X4N2"/>
<dbReference type="EMBL" id="JBJJXI010000055">
    <property type="protein sequence ID" value="KAL3399903.1"/>
    <property type="molecule type" value="Genomic_DNA"/>
</dbReference>
<proteinExistence type="predicted"/>
<dbReference type="Proteomes" id="UP001627154">
    <property type="component" value="Unassembled WGS sequence"/>
</dbReference>
<evidence type="ECO:0000313" key="1">
    <source>
        <dbReference type="EMBL" id="KAL3399903.1"/>
    </source>
</evidence>
<reference evidence="1 2" key="1">
    <citation type="journal article" date="2024" name="bioRxiv">
        <title>A reference genome for Trichogramma kaykai: A tiny desert-dwelling parasitoid wasp with competing sex-ratio distorters.</title>
        <authorList>
            <person name="Culotta J."/>
            <person name="Lindsey A.R."/>
        </authorList>
    </citation>
    <scope>NUCLEOTIDE SEQUENCE [LARGE SCALE GENOMIC DNA]</scope>
    <source>
        <strain evidence="1 2">KSX58</strain>
    </source>
</reference>
<evidence type="ECO:0000313" key="2">
    <source>
        <dbReference type="Proteomes" id="UP001627154"/>
    </source>
</evidence>
<sequence>MIHKIHCCSAQRSMSLEVAGVSEKDSPSISRATAAAAVVSQLVESSRTQRNCLLVIVFYARRRHTLEPGRL</sequence>
<comment type="caution">
    <text evidence="1">The sequence shown here is derived from an EMBL/GenBank/DDBJ whole genome shotgun (WGS) entry which is preliminary data.</text>
</comment>
<protein>
    <submittedName>
        <fullName evidence="1">Uncharacterized protein</fullName>
    </submittedName>
</protein>
<organism evidence="1 2">
    <name type="scientific">Trichogramma kaykai</name>
    <dbReference type="NCBI Taxonomy" id="54128"/>
    <lineage>
        <taxon>Eukaryota</taxon>
        <taxon>Metazoa</taxon>
        <taxon>Ecdysozoa</taxon>
        <taxon>Arthropoda</taxon>
        <taxon>Hexapoda</taxon>
        <taxon>Insecta</taxon>
        <taxon>Pterygota</taxon>
        <taxon>Neoptera</taxon>
        <taxon>Endopterygota</taxon>
        <taxon>Hymenoptera</taxon>
        <taxon>Apocrita</taxon>
        <taxon>Proctotrupomorpha</taxon>
        <taxon>Chalcidoidea</taxon>
        <taxon>Trichogrammatidae</taxon>
        <taxon>Trichogramma</taxon>
    </lineage>
</organism>
<keyword evidence="2" id="KW-1185">Reference proteome</keyword>
<accession>A0ABD2X4N2</accession>
<gene>
    <name evidence="1" type="ORF">TKK_007124</name>
</gene>
<name>A0ABD2X4N2_9HYME</name>